<reference evidence="1" key="1">
    <citation type="journal article" date="2022" name="Pest Manag. Sci.">
        <title>Glutamicibacter halophytocola-mediated host fitness of potato tuber moth on Solanaceae crops.</title>
        <authorList>
            <person name="Wang W."/>
            <person name="Xiao G."/>
            <person name="Du G."/>
            <person name="Chang L."/>
            <person name="Yang Y."/>
            <person name="Ye J."/>
            <person name="Chen B."/>
        </authorList>
    </citation>
    <scope>NUCLEOTIDE SEQUENCE</scope>
    <source>
        <strain evidence="1">S2</strain>
    </source>
</reference>
<dbReference type="Proteomes" id="UP001060018">
    <property type="component" value="Chromosome"/>
</dbReference>
<protein>
    <submittedName>
        <fullName evidence="1">Uncharacterized protein</fullName>
    </submittedName>
</protein>
<organism evidence="1 2">
    <name type="scientific">Glutamicibacter halophytocola</name>
    <dbReference type="NCBI Taxonomy" id="1933880"/>
    <lineage>
        <taxon>Bacteria</taxon>
        <taxon>Bacillati</taxon>
        <taxon>Actinomycetota</taxon>
        <taxon>Actinomycetes</taxon>
        <taxon>Micrococcales</taxon>
        <taxon>Micrococcaceae</taxon>
        <taxon>Glutamicibacter</taxon>
    </lineage>
</organism>
<dbReference type="AlphaFoldDB" id="A0AA94XRX0"/>
<dbReference type="EMBL" id="CP102487">
    <property type="protein sequence ID" value="UUX59301.1"/>
    <property type="molecule type" value="Genomic_DNA"/>
</dbReference>
<name>A0AA94XRX0_9MICC</name>
<evidence type="ECO:0000313" key="1">
    <source>
        <dbReference type="EMBL" id="UUX59301.1"/>
    </source>
</evidence>
<gene>
    <name evidence="1" type="ORF">NUH22_01275</name>
</gene>
<dbReference type="RefSeq" id="WP_257745784.1">
    <property type="nucleotide sequence ID" value="NZ_CP102487.1"/>
</dbReference>
<proteinExistence type="predicted"/>
<sequence>MSTSNMLDQPVKGALDEANIAYYSGLKDPHPDVYGLALGLVAASENEFAGESQAAAESFLGDLDPSSLELSSAGPIYTAEMLIRADRIHSVLSAKTRSMVETALVRAIGETEDDSPADLIDLSIAASALSLAEMQEELTLVRQRFSSTEICENADPTSALLGAWGAFKAGLTSVPSCTEGQLKDMYSESLISLNSNLGNKSEVLSAPDCELARSLVRYANVAGDGNGPSLERPAKRMAELLTKNRTDSPLTCISVIQEMNSALNIDPYVTTSEQNELISWTLQGGLPAQTENLGVVGIENLSRIFAASGRSRPVNSTEESWKKSAVGRLAAMPGDSSETLEGRFQSAEKVLKEATQTQQAERQLAVGFLRASVPASCDFTSKKGLNSIIRRYIGQAQIDRITQALAISYLASCGKPVPENESSYLAAIAKNMSTNLSILTMSELWEVQATLCALEPESLIHSEELWQTVAPLISEAGGMRSATNEVSVKATAELIEAVNATKISCEATGSIKHLPLGDTLH</sequence>
<evidence type="ECO:0000313" key="2">
    <source>
        <dbReference type="Proteomes" id="UP001060018"/>
    </source>
</evidence>
<accession>A0AA94XRX0</accession>